<keyword evidence="1" id="KW-1133">Transmembrane helix</keyword>
<name>A0ABS1EPT7_9CLOT</name>
<proteinExistence type="predicted"/>
<keyword evidence="1" id="KW-0812">Transmembrane</keyword>
<dbReference type="EMBL" id="JAENHN010000037">
    <property type="protein sequence ID" value="MBK1811433.1"/>
    <property type="molecule type" value="Genomic_DNA"/>
</dbReference>
<dbReference type="Proteomes" id="UP000596739">
    <property type="component" value="Unassembled WGS sequence"/>
</dbReference>
<keyword evidence="1" id="KW-0472">Membrane</keyword>
<dbReference type="RefSeq" id="WP_200269623.1">
    <property type="nucleotide sequence ID" value="NZ_JAENHN010000037.1"/>
</dbReference>
<evidence type="ECO:0000313" key="3">
    <source>
        <dbReference type="Proteomes" id="UP000596739"/>
    </source>
</evidence>
<gene>
    <name evidence="2" type="ORF">JHL18_12465</name>
</gene>
<evidence type="ECO:0000313" key="2">
    <source>
        <dbReference type="EMBL" id="MBK1811433.1"/>
    </source>
</evidence>
<comment type="caution">
    <text evidence="2">The sequence shown here is derived from an EMBL/GenBank/DDBJ whole genome shotgun (WGS) entry which is preliminary data.</text>
</comment>
<accession>A0ABS1EPT7</accession>
<feature type="transmembrane region" description="Helical" evidence="1">
    <location>
        <begin position="37"/>
        <end position="57"/>
    </location>
</feature>
<feature type="transmembrane region" description="Helical" evidence="1">
    <location>
        <begin position="12"/>
        <end position="31"/>
    </location>
</feature>
<organism evidence="2 3">
    <name type="scientific">Clostridium yunnanense</name>
    <dbReference type="NCBI Taxonomy" id="2800325"/>
    <lineage>
        <taxon>Bacteria</taxon>
        <taxon>Bacillati</taxon>
        <taxon>Bacillota</taxon>
        <taxon>Clostridia</taxon>
        <taxon>Eubacteriales</taxon>
        <taxon>Clostridiaceae</taxon>
        <taxon>Clostridium</taxon>
    </lineage>
</organism>
<feature type="transmembrane region" description="Helical" evidence="1">
    <location>
        <begin position="97"/>
        <end position="117"/>
    </location>
</feature>
<protein>
    <recommendedName>
        <fullName evidence="4">ATP synthase I chain</fullName>
    </recommendedName>
</protein>
<sequence>MDRTVSKFIFGVFRANLLIGLSISLLLTKLYNMSVALAFFTGIVVSSTILIIKGYSIHTLLNFSKKKSVLLAYIGYMLQFVIIIAVAFLFISDYICLIAYILGTLAQFLGIILYCFIDRKGSD</sequence>
<feature type="transmembrane region" description="Helical" evidence="1">
    <location>
        <begin position="69"/>
        <end position="91"/>
    </location>
</feature>
<keyword evidence="3" id="KW-1185">Reference proteome</keyword>
<evidence type="ECO:0000256" key="1">
    <source>
        <dbReference type="SAM" id="Phobius"/>
    </source>
</evidence>
<evidence type="ECO:0008006" key="4">
    <source>
        <dbReference type="Google" id="ProtNLM"/>
    </source>
</evidence>
<reference evidence="3" key="1">
    <citation type="submission" date="2021-01" db="EMBL/GenBank/DDBJ databases">
        <title>Genome public.</title>
        <authorList>
            <person name="Liu C."/>
            <person name="Sun Q."/>
        </authorList>
    </citation>
    <scope>NUCLEOTIDE SEQUENCE [LARGE SCALE GENOMIC DNA]</scope>
    <source>
        <strain evidence="3">YIM B02505</strain>
    </source>
</reference>